<dbReference type="EMBL" id="CP091430">
    <property type="protein sequence ID" value="UVI27639.1"/>
    <property type="molecule type" value="Genomic_DNA"/>
</dbReference>
<evidence type="ECO:0000313" key="7">
    <source>
        <dbReference type="Proteomes" id="UP001057877"/>
    </source>
</evidence>
<dbReference type="InterPro" id="IPR011330">
    <property type="entry name" value="Glyco_hydro/deAcase_b/a-brl"/>
</dbReference>
<keyword evidence="5" id="KW-0119">Carbohydrate metabolism</keyword>
<organism evidence="6 7">
    <name type="scientific">Paenibacillus spongiae</name>
    <dbReference type="NCBI Taxonomy" id="2909671"/>
    <lineage>
        <taxon>Bacteria</taxon>
        <taxon>Bacillati</taxon>
        <taxon>Bacillota</taxon>
        <taxon>Bacilli</taxon>
        <taxon>Bacillales</taxon>
        <taxon>Paenibacillaceae</taxon>
        <taxon>Paenibacillus</taxon>
    </lineage>
</organism>
<keyword evidence="3" id="KW-0378">Hydrolase</keyword>
<dbReference type="RefSeq" id="WP_258383729.1">
    <property type="nucleotide sequence ID" value="NZ_CP091430.1"/>
</dbReference>
<evidence type="ECO:0000256" key="2">
    <source>
        <dbReference type="ARBA" id="ARBA00022723"/>
    </source>
</evidence>
<dbReference type="InterPro" id="IPR006879">
    <property type="entry name" value="YdjC-like"/>
</dbReference>
<protein>
    <submittedName>
        <fullName evidence="6">Polysaccharide deacetylase family protein</fullName>
    </submittedName>
</protein>
<evidence type="ECO:0000313" key="6">
    <source>
        <dbReference type="EMBL" id="UVI27639.1"/>
    </source>
</evidence>
<dbReference type="Gene3D" id="3.20.20.370">
    <property type="entry name" value="Glycoside hydrolase/deacetylase"/>
    <property type="match status" value="1"/>
</dbReference>
<evidence type="ECO:0000256" key="4">
    <source>
        <dbReference type="ARBA" id="ARBA00022842"/>
    </source>
</evidence>
<evidence type="ECO:0000256" key="1">
    <source>
        <dbReference type="ARBA" id="ARBA00001946"/>
    </source>
</evidence>
<dbReference type="CDD" id="cd10802">
    <property type="entry name" value="YdjC_TTHB029_like"/>
    <property type="match status" value="1"/>
</dbReference>
<name>A0ABY5S1A3_9BACL</name>
<gene>
    <name evidence="6" type="ORF">L1F29_19425</name>
</gene>
<evidence type="ECO:0000256" key="5">
    <source>
        <dbReference type="ARBA" id="ARBA00023277"/>
    </source>
</evidence>
<comment type="cofactor">
    <cofactor evidence="1">
        <name>Mg(2+)</name>
        <dbReference type="ChEBI" id="CHEBI:18420"/>
    </cofactor>
</comment>
<dbReference type="SUPFAM" id="SSF88713">
    <property type="entry name" value="Glycoside hydrolase/deacetylase"/>
    <property type="match status" value="1"/>
</dbReference>
<dbReference type="PANTHER" id="PTHR31609:SF1">
    <property type="entry name" value="CARBOHYDRATE DEACETYLASE"/>
    <property type="match status" value="1"/>
</dbReference>
<keyword evidence="7" id="KW-1185">Reference proteome</keyword>
<dbReference type="PANTHER" id="PTHR31609">
    <property type="entry name" value="YDJC DEACETYLASE FAMILY MEMBER"/>
    <property type="match status" value="1"/>
</dbReference>
<dbReference type="Pfam" id="PF04794">
    <property type="entry name" value="YdjC"/>
    <property type="match status" value="1"/>
</dbReference>
<keyword evidence="4" id="KW-0460">Magnesium</keyword>
<sequence>MTTATALGYGPQDRLLIVNADDFGLCHSTNLGIERLLVDGIVSSATLMMPCGWAREAAQWSARHPHLDVGVHFTFTSEWDAMKWGPVYRGGSTLSLVTAEGYFQRDVKRFERQADSSEVRCELTAQVEMALALGVNVTHADNHMGSLYGLQLGRHFLKEVFEVCAQYGLPFRLPRYLLLESGQVAPPELAKQAGEMAELADSMGVVVLDYLLGLPFRAASGETYDEMKGQMIAILGNLHPGVSEIILHPSLVTDELNAFHGAPARRGMEMELFRDPDIRRKIQSEGIIPVRWRDLRDLQRRS</sequence>
<dbReference type="Proteomes" id="UP001057877">
    <property type="component" value="Chromosome"/>
</dbReference>
<reference evidence="6" key="1">
    <citation type="submission" date="2022-01" db="EMBL/GenBank/DDBJ databases">
        <title>Paenibacillus spongiae sp. nov., isolated from marine sponge.</title>
        <authorList>
            <person name="Li Z."/>
            <person name="Zhang M."/>
        </authorList>
    </citation>
    <scope>NUCLEOTIDE SEQUENCE</scope>
    <source>
        <strain evidence="6">PHS-Z3</strain>
    </source>
</reference>
<evidence type="ECO:0000256" key="3">
    <source>
        <dbReference type="ARBA" id="ARBA00022801"/>
    </source>
</evidence>
<accession>A0ABY5S1A3</accession>
<proteinExistence type="predicted"/>
<keyword evidence="2" id="KW-0479">Metal-binding</keyword>